<dbReference type="PRINTS" id="PR00111">
    <property type="entry name" value="ABHYDROLASE"/>
</dbReference>
<evidence type="ECO:0000313" key="2">
    <source>
        <dbReference type="EMBL" id="SSA39885.1"/>
    </source>
</evidence>
<gene>
    <name evidence="2" type="ORF">SAMN05216184_10366</name>
</gene>
<dbReference type="Proteomes" id="UP000250222">
    <property type="component" value="Unassembled WGS sequence"/>
</dbReference>
<keyword evidence="3" id="KW-1185">Reference proteome</keyword>
<feature type="domain" description="AB hydrolase-1" evidence="1">
    <location>
        <begin position="19"/>
        <end position="260"/>
    </location>
</feature>
<dbReference type="InterPro" id="IPR029058">
    <property type="entry name" value="AB_hydrolase_fold"/>
</dbReference>
<proteinExistence type="predicted"/>
<protein>
    <submittedName>
        <fullName evidence="2">Pimeloyl-ACP methyl ester carboxylesterase</fullName>
    </submittedName>
</protein>
<dbReference type="InterPro" id="IPR000073">
    <property type="entry name" value="AB_hydrolase_1"/>
</dbReference>
<dbReference type="OrthoDB" id="9785847at2"/>
<dbReference type="AlphaFoldDB" id="A0A2Y9A6I6"/>
<sequence length="269" mass="27751">MSTAPLALHRHGPASGLPLVLLHGFPLDSRMWDDVVAQLPDVPVLTLDAPGFGASPAPDDVAAAVSREPGPSLETYADAVAASLREQGVDRAVVAGLSMGGYVALALAERHRGLLAAVGLLDTRADADSDDARAGRLRMAEEAGRTGADAVAGMVDVVLGETTRAERPEVVDRVREWAAQGSPAGIAWAQRAMAARPARVAALEDLEVPGLVLRGAEDLTSTQEAAEVMARALGGEAELVVVPRAGHMSAVEEPAAVAQALRRLHASVA</sequence>
<dbReference type="PANTHER" id="PTHR43798:SF29">
    <property type="entry name" value="AB HYDROLASE-1 DOMAIN-CONTAINING PROTEIN"/>
    <property type="match status" value="1"/>
</dbReference>
<accession>A0A2Y9A6I6</accession>
<evidence type="ECO:0000259" key="1">
    <source>
        <dbReference type="Pfam" id="PF12697"/>
    </source>
</evidence>
<evidence type="ECO:0000313" key="3">
    <source>
        <dbReference type="Proteomes" id="UP000250222"/>
    </source>
</evidence>
<name>A0A2Y9A6I6_9MICO</name>
<dbReference type="SUPFAM" id="SSF53474">
    <property type="entry name" value="alpha/beta-Hydrolases"/>
    <property type="match status" value="1"/>
</dbReference>
<reference evidence="2 3" key="1">
    <citation type="submission" date="2016-10" db="EMBL/GenBank/DDBJ databases">
        <authorList>
            <person name="Cai Z."/>
        </authorList>
    </citation>
    <scope>NUCLEOTIDE SEQUENCE [LARGE SCALE GENOMIC DNA]</scope>
    <source>
        <strain evidence="2 3">CGMCC 1.10826</strain>
    </source>
</reference>
<dbReference type="RefSeq" id="WP_110851742.1">
    <property type="nucleotide sequence ID" value="NZ_QKLZ01000003.1"/>
</dbReference>
<dbReference type="PANTHER" id="PTHR43798">
    <property type="entry name" value="MONOACYLGLYCEROL LIPASE"/>
    <property type="match status" value="1"/>
</dbReference>
<dbReference type="EMBL" id="UETB01000003">
    <property type="protein sequence ID" value="SSA39885.1"/>
    <property type="molecule type" value="Genomic_DNA"/>
</dbReference>
<organism evidence="2 3">
    <name type="scientific">Georgenia satyanarayanai</name>
    <dbReference type="NCBI Taxonomy" id="860221"/>
    <lineage>
        <taxon>Bacteria</taxon>
        <taxon>Bacillati</taxon>
        <taxon>Actinomycetota</taxon>
        <taxon>Actinomycetes</taxon>
        <taxon>Micrococcales</taxon>
        <taxon>Bogoriellaceae</taxon>
        <taxon>Georgenia</taxon>
    </lineage>
</organism>
<dbReference type="Pfam" id="PF12697">
    <property type="entry name" value="Abhydrolase_6"/>
    <property type="match status" value="1"/>
</dbReference>
<dbReference type="InterPro" id="IPR050266">
    <property type="entry name" value="AB_hydrolase_sf"/>
</dbReference>
<dbReference type="GO" id="GO:0003824">
    <property type="term" value="F:catalytic activity"/>
    <property type="evidence" value="ECO:0007669"/>
    <property type="project" value="UniProtKB-ARBA"/>
</dbReference>
<dbReference type="Gene3D" id="3.40.50.1820">
    <property type="entry name" value="alpha/beta hydrolase"/>
    <property type="match status" value="1"/>
</dbReference>